<evidence type="ECO:0000313" key="5">
    <source>
        <dbReference type="Proteomes" id="UP000009102"/>
    </source>
</evidence>
<sequence>MNTAQQHALEQANLITQLIKYADRIILVESASEPERRAFVKLLDDQLPDYIDIIGLRASPTTTPTAIIALVSETLQLSPGIESPQELASAVHEALTASERVLVIIENAHAWLETPQWVEMVSYLRTSHDLAPNQLLFLLTGDIGLTDQLRLEPELSEMQSDMHPCQLLGEAPPSTKQTPVEAPAAATTQSLFVDDPEDGSSSSPSDHLTPTKRFSPTLLIAAGISVAIIAFGGFALLTRSTDQPNTPQTLALKTDSGATGTPPAQADNPLPNDGSVSASDTQINKAPVELATPPATIAPAPSPDNAPEPAMTETPRVNPSPETTAPETTKPVEKTPTPTAGETPHLIPPKPEKPVEQATATKPTEKIAPNPVKAPTPVTKQSKPEPIAKPVVVKGVDNAWYRARAPKRAALQIGAFNDEKTALDFIRKQAVHAPVGEWHVFSQKRNNQVLYTVTAGDFSSIDAARQTVSRLPAALQKLKPYPRSFASIREAISTVSPSK</sequence>
<dbReference type="eggNOG" id="COG3266">
    <property type="taxonomic scope" value="Bacteria"/>
</dbReference>
<dbReference type="STRING" id="555778.Hneap_2280"/>
<organism evidence="4 5">
    <name type="scientific">Halothiobacillus neapolitanus (strain ATCC 23641 / DSM 15147 / CIP 104769 / NCIMB 8539 / c2)</name>
    <name type="common">Thiobacillus neapolitanus</name>
    <dbReference type="NCBI Taxonomy" id="555778"/>
    <lineage>
        <taxon>Bacteria</taxon>
        <taxon>Pseudomonadati</taxon>
        <taxon>Pseudomonadota</taxon>
        <taxon>Gammaproteobacteria</taxon>
        <taxon>Chromatiales</taxon>
        <taxon>Halothiobacillaceae</taxon>
        <taxon>Halothiobacillus</taxon>
    </lineage>
</organism>
<dbReference type="InterPro" id="IPR007730">
    <property type="entry name" value="SPOR-like_dom"/>
</dbReference>
<dbReference type="RefSeq" id="WP_012825125.1">
    <property type="nucleotide sequence ID" value="NC_013422.1"/>
</dbReference>
<dbReference type="Gene3D" id="3.30.70.1070">
    <property type="entry name" value="Sporulation related repeat"/>
    <property type="match status" value="1"/>
</dbReference>
<dbReference type="PROSITE" id="PS51724">
    <property type="entry name" value="SPOR"/>
    <property type="match status" value="1"/>
</dbReference>
<reference evidence="4 5" key="1">
    <citation type="submission" date="2009-10" db="EMBL/GenBank/DDBJ databases">
        <title>Complete sequence of Halothiobacillus neapolitanus c2.</title>
        <authorList>
            <consortium name="US DOE Joint Genome Institute"/>
            <person name="Lucas S."/>
            <person name="Copeland A."/>
            <person name="Lapidus A."/>
            <person name="Glavina del Rio T."/>
            <person name="Tice H."/>
            <person name="Bruce D."/>
            <person name="Goodwin L."/>
            <person name="Pitluck S."/>
            <person name="Davenport K."/>
            <person name="Brettin T."/>
            <person name="Detter J.C."/>
            <person name="Han C."/>
            <person name="Tapia R."/>
            <person name="Larimer F."/>
            <person name="Land M."/>
            <person name="Hauser L."/>
            <person name="Kyrpides N."/>
            <person name="Mikhailova N."/>
            <person name="Kerfeld C."/>
            <person name="Cannon G."/>
            <person name="Heinhort S."/>
        </authorList>
    </citation>
    <scope>NUCLEOTIDE SEQUENCE [LARGE SCALE GENOMIC DNA]</scope>
    <source>
        <strain evidence="5">ATCC 23641 / c2</strain>
    </source>
</reference>
<dbReference type="AlphaFoldDB" id="D0KWX4"/>
<proteinExistence type="predicted"/>
<evidence type="ECO:0000313" key="4">
    <source>
        <dbReference type="EMBL" id="ACX97094.1"/>
    </source>
</evidence>
<keyword evidence="5" id="KW-1185">Reference proteome</keyword>
<feature type="domain" description="SPOR" evidence="3">
    <location>
        <begin position="403"/>
        <end position="484"/>
    </location>
</feature>
<dbReference type="HOGENOM" id="CLU_546021_0_0_6"/>
<accession>D0KWX4</accession>
<evidence type="ECO:0000259" key="3">
    <source>
        <dbReference type="PROSITE" id="PS51724"/>
    </source>
</evidence>
<dbReference type="EMBL" id="CP001801">
    <property type="protein sequence ID" value="ACX97094.1"/>
    <property type="molecule type" value="Genomic_DNA"/>
</dbReference>
<gene>
    <name evidence="4" type="ordered locus">Hneap_2280</name>
</gene>
<feature type="region of interest" description="Disordered" evidence="1">
    <location>
        <begin position="293"/>
        <end position="361"/>
    </location>
</feature>
<feature type="transmembrane region" description="Helical" evidence="2">
    <location>
        <begin position="218"/>
        <end position="237"/>
    </location>
</feature>
<protein>
    <submittedName>
        <fullName evidence="4">Sporulation domain protein</fullName>
    </submittedName>
</protein>
<feature type="compositionally biased region" description="Low complexity" evidence="1">
    <location>
        <begin position="321"/>
        <end position="340"/>
    </location>
</feature>
<feature type="compositionally biased region" description="Polar residues" evidence="1">
    <location>
        <begin position="243"/>
        <end position="259"/>
    </location>
</feature>
<feature type="region of interest" description="Disordered" evidence="1">
    <location>
        <begin position="165"/>
        <end position="184"/>
    </location>
</feature>
<name>D0KWX4_HALNC</name>
<feature type="region of interest" description="Disordered" evidence="1">
    <location>
        <begin position="192"/>
        <end position="211"/>
    </location>
</feature>
<dbReference type="Proteomes" id="UP000009102">
    <property type="component" value="Chromosome"/>
</dbReference>
<keyword evidence="2" id="KW-0812">Transmembrane</keyword>
<dbReference type="GO" id="GO:0042834">
    <property type="term" value="F:peptidoglycan binding"/>
    <property type="evidence" value="ECO:0007669"/>
    <property type="project" value="InterPro"/>
</dbReference>
<keyword evidence="2" id="KW-0472">Membrane</keyword>
<dbReference type="Pfam" id="PF05036">
    <property type="entry name" value="SPOR"/>
    <property type="match status" value="1"/>
</dbReference>
<feature type="region of interest" description="Disordered" evidence="1">
    <location>
        <begin position="243"/>
        <end position="281"/>
    </location>
</feature>
<dbReference type="InterPro" id="IPR036680">
    <property type="entry name" value="SPOR-like_sf"/>
</dbReference>
<keyword evidence="2" id="KW-1133">Transmembrane helix</keyword>
<dbReference type="KEGG" id="hna:Hneap_2280"/>
<evidence type="ECO:0000256" key="2">
    <source>
        <dbReference type="SAM" id="Phobius"/>
    </source>
</evidence>
<evidence type="ECO:0000256" key="1">
    <source>
        <dbReference type="SAM" id="MobiDB-lite"/>
    </source>
</evidence>